<dbReference type="PROSITE" id="PS51192">
    <property type="entry name" value="HELICASE_ATP_BIND_1"/>
    <property type="match status" value="1"/>
</dbReference>
<gene>
    <name evidence="8" type="primary">hrpB</name>
    <name evidence="8" type="ORF">FE810_11750</name>
</gene>
<dbReference type="GO" id="GO:0005524">
    <property type="term" value="F:ATP binding"/>
    <property type="evidence" value="ECO:0007669"/>
    <property type="project" value="UniProtKB-KW"/>
</dbReference>
<dbReference type="OrthoDB" id="9805617at2"/>
<reference evidence="8 9" key="1">
    <citation type="submission" date="2019-05" db="EMBL/GenBank/DDBJ databases">
        <title>Genome sequences of Thalassotalea litorea 1K03283.</title>
        <authorList>
            <person name="Zhang D."/>
        </authorList>
    </citation>
    <scope>NUCLEOTIDE SEQUENCE [LARGE SCALE GENOMIC DNA]</scope>
    <source>
        <strain evidence="8 9">MCCC 1K03283</strain>
    </source>
</reference>
<comment type="caution">
    <text evidence="8">The sequence shown here is derived from an EMBL/GenBank/DDBJ whole genome shotgun (WGS) entry which is preliminary data.</text>
</comment>
<keyword evidence="9" id="KW-1185">Reference proteome</keyword>
<dbReference type="AlphaFoldDB" id="A0A5R9IIH8"/>
<dbReference type="NCBIfam" id="TIGR01970">
    <property type="entry name" value="DEAH_box_HrpB"/>
    <property type="match status" value="1"/>
</dbReference>
<dbReference type="SMART" id="SM00490">
    <property type="entry name" value="HELICc"/>
    <property type="match status" value="1"/>
</dbReference>
<dbReference type="InterPro" id="IPR013689">
    <property type="entry name" value="RNA_helicase_ATP-dep_HrpB_C"/>
</dbReference>
<evidence type="ECO:0000313" key="8">
    <source>
        <dbReference type="EMBL" id="TLU64273.1"/>
    </source>
</evidence>
<dbReference type="SMART" id="SM00487">
    <property type="entry name" value="DEXDc"/>
    <property type="match status" value="1"/>
</dbReference>
<name>A0A5R9IIH8_9GAMM</name>
<feature type="region of interest" description="Disordered" evidence="5">
    <location>
        <begin position="838"/>
        <end position="864"/>
    </location>
</feature>
<dbReference type="GO" id="GO:0003676">
    <property type="term" value="F:nucleic acid binding"/>
    <property type="evidence" value="ECO:0007669"/>
    <property type="project" value="InterPro"/>
</dbReference>
<dbReference type="InterPro" id="IPR010225">
    <property type="entry name" value="HrpB"/>
</dbReference>
<dbReference type="GO" id="GO:0004386">
    <property type="term" value="F:helicase activity"/>
    <property type="evidence" value="ECO:0007669"/>
    <property type="project" value="UniProtKB-KW"/>
</dbReference>
<dbReference type="PIRSF" id="PIRSF005496">
    <property type="entry name" value="ATP_hel_hrpB"/>
    <property type="match status" value="1"/>
</dbReference>
<dbReference type="InterPro" id="IPR014001">
    <property type="entry name" value="Helicase_ATP-bd"/>
</dbReference>
<dbReference type="RefSeq" id="WP_138320256.1">
    <property type="nucleotide sequence ID" value="NZ_VCBC01000011.1"/>
</dbReference>
<dbReference type="Proteomes" id="UP000307790">
    <property type="component" value="Unassembled WGS sequence"/>
</dbReference>
<dbReference type="CDD" id="cd18791">
    <property type="entry name" value="SF2_C_RHA"/>
    <property type="match status" value="1"/>
</dbReference>
<evidence type="ECO:0000256" key="3">
    <source>
        <dbReference type="ARBA" id="ARBA00022806"/>
    </source>
</evidence>
<dbReference type="InterPro" id="IPR049614">
    <property type="entry name" value="HrpB_DEXH"/>
</dbReference>
<dbReference type="InterPro" id="IPR027417">
    <property type="entry name" value="P-loop_NTPase"/>
</dbReference>
<evidence type="ECO:0000256" key="1">
    <source>
        <dbReference type="ARBA" id="ARBA00022741"/>
    </source>
</evidence>
<dbReference type="PANTHER" id="PTHR43519">
    <property type="entry name" value="ATP-DEPENDENT RNA HELICASE HRPB"/>
    <property type="match status" value="1"/>
</dbReference>
<sequence>MNPDSRPNDSTELPIDSIKQDFIGALKSHNTILLSAPPGAGKSTQLPLWLLQNDANELAHIDGTIIMLQPRRLAAKSVAMRLAKQLGESIGETVGYRIRNESKVGKSTRLQVVTEGILARMLQHDPELEGIGMVIFDEFHERNLHADLAFALTRDSQQALREDLVMLMMSATIDLQELQQALPDAISLSSPGRSFPVDIHYQPAKPGTDYRQHALSVTKQALINEPGSMLMFLPGAGDIRFMQSHLEEFIIQQKMTGLEVLPLFGDLTMQAQQHAIRPAGNGHRKIVLATNIAETSITIDGIEVVIDSGLANMASFNQDTLTNELRRQPIAQSSAIQRSGRAGRTGPGRAIRLYAKEEFVRRQEQGQPDILQLDLLPATMEIAAWGASQFSQLPFLDCPDVVTENRNWQSLLQLGVVNDKRQLTAHGKAVSKFAAHPRFAHMLIRAQHVENNDNIHCLTSLACIVAALLEEKDLYRFNPEFHESDIALRIHLLLANSRGEKYQNKALIQRILSQAKQLARQLSLSSLVVSERQLPFDYLGLLVAFAYPERIAGKRISGQGYLCANGKGAQLHAQDRFAGEEFLAIANLHGKALQIRLGASIPKAQIERYFGSLITNKTQLNFDEKRQKISGERLRCLDNLVLERSAAPDLINAQTLIEMWCDFIEKKGIEVLNWSQPVTELLSRGRWLAHQHSKSEGTQFPDWSEDVLIAQLREWLAPYLHDIVSLKQLQALNFKEILNNSLSYEQQSCLQEWAPQYYSSPTGNRRRLHYTIDQPPKVSLPMQEVYGLSASPTVANGRVAVTLELLSPAGRPIQVTQDLAGFWQGSYREVQKEMKGRYPKHFWPDDPQNARATTKTKKRMQDER</sequence>
<evidence type="ECO:0000256" key="5">
    <source>
        <dbReference type="SAM" id="MobiDB-lite"/>
    </source>
</evidence>
<evidence type="ECO:0000256" key="4">
    <source>
        <dbReference type="ARBA" id="ARBA00022840"/>
    </source>
</evidence>
<dbReference type="Gene3D" id="3.40.50.300">
    <property type="entry name" value="P-loop containing nucleotide triphosphate hydrolases"/>
    <property type="match status" value="2"/>
</dbReference>
<dbReference type="Gene3D" id="1.20.120.1080">
    <property type="match status" value="1"/>
</dbReference>
<keyword evidence="3 8" id="KW-0347">Helicase</keyword>
<proteinExistence type="predicted"/>
<dbReference type="SMART" id="SM00847">
    <property type="entry name" value="HA2"/>
    <property type="match status" value="1"/>
</dbReference>
<dbReference type="CDD" id="cd17990">
    <property type="entry name" value="DEXHc_HrpB"/>
    <property type="match status" value="1"/>
</dbReference>
<dbReference type="PROSITE" id="PS51194">
    <property type="entry name" value="HELICASE_CTER"/>
    <property type="match status" value="1"/>
</dbReference>
<feature type="domain" description="Helicase ATP-binding" evidence="6">
    <location>
        <begin position="23"/>
        <end position="191"/>
    </location>
</feature>
<evidence type="ECO:0000256" key="2">
    <source>
        <dbReference type="ARBA" id="ARBA00022801"/>
    </source>
</evidence>
<dbReference type="FunFam" id="3.40.50.300:FF:002125">
    <property type="entry name" value="ATP-dependent helicase HrpB"/>
    <property type="match status" value="1"/>
</dbReference>
<keyword evidence="2" id="KW-0378">Hydrolase</keyword>
<dbReference type="EMBL" id="VCBC01000011">
    <property type="protein sequence ID" value="TLU64273.1"/>
    <property type="molecule type" value="Genomic_DNA"/>
</dbReference>
<dbReference type="PANTHER" id="PTHR43519:SF1">
    <property type="entry name" value="ATP-DEPENDENT RNA HELICASE HRPB"/>
    <property type="match status" value="1"/>
</dbReference>
<feature type="domain" description="Helicase C-terminal" evidence="7">
    <location>
        <begin position="209"/>
        <end position="386"/>
    </location>
</feature>
<dbReference type="Pfam" id="PF08482">
    <property type="entry name" value="HrpB_C"/>
    <property type="match status" value="1"/>
</dbReference>
<dbReference type="InterPro" id="IPR011545">
    <property type="entry name" value="DEAD/DEAH_box_helicase_dom"/>
</dbReference>
<protein>
    <submittedName>
        <fullName evidence="8">ATP-dependent helicase HrpB</fullName>
    </submittedName>
</protein>
<organism evidence="8 9">
    <name type="scientific">Thalassotalea litorea</name>
    <dbReference type="NCBI Taxonomy" id="2020715"/>
    <lineage>
        <taxon>Bacteria</taxon>
        <taxon>Pseudomonadati</taxon>
        <taxon>Pseudomonadota</taxon>
        <taxon>Gammaproteobacteria</taxon>
        <taxon>Alteromonadales</taxon>
        <taxon>Colwelliaceae</taxon>
        <taxon>Thalassotalea</taxon>
    </lineage>
</organism>
<dbReference type="Pfam" id="PF00271">
    <property type="entry name" value="Helicase_C"/>
    <property type="match status" value="1"/>
</dbReference>
<evidence type="ECO:0000313" key="9">
    <source>
        <dbReference type="Proteomes" id="UP000307790"/>
    </source>
</evidence>
<keyword evidence="4" id="KW-0067">ATP-binding</keyword>
<dbReference type="InterPro" id="IPR007502">
    <property type="entry name" value="Helicase-assoc_dom"/>
</dbReference>
<dbReference type="GO" id="GO:0016787">
    <property type="term" value="F:hydrolase activity"/>
    <property type="evidence" value="ECO:0007669"/>
    <property type="project" value="UniProtKB-KW"/>
</dbReference>
<evidence type="ECO:0000259" key="6">
    <source>
        <dbReference type="PROSITE" id="PS51192"/>
    </source>
</evidence>
<evidence type="ECO:0000259" key="7">
    <source>
        <dbReference type="PROSITE" id="PS51194"/>
    </source>
</evidence>
<dbReference type="Pfam" id="PF00270">
    <property type="entry name" value="DEAD"/>
    <property type="match status" value="1"/>
</dbReference>
<dbReference type="SUPFAM" id="SSF52540">
    <property type="entry name" value="P-loop containing nucleoside triphosphate hydrolases"/>
    <property type="match status" value="1"/>
</dbReference>
<keyword evidence="1" id="KW-0547">Nucleotide-binding</keyword>
<dbReference type="InterPro" id="IPR001650">
    <property type="entry name" value="Helicase_C-like"/>
</dbReference>
<accession>A0A5R9IIH8</accession>